<dbReference type="Proteomes" id="UP000252519">
    <property type="component" value="Unassembled WGS sequence"/>
</dbReference>
<protein>
    <submittedName>
        <fullName evidence="1">Uncharacterized protein</fullName>
    </submittedName>
</protein>
<sequence>MELLPLQQSMVGEAKILWKGWRSGYNDYALEYTDFVKYPSMEIFVLPYLPKVITIPQSCGIDLKDKATYVFGMYNVLVKLTLSFPIIAQASTTYSTW</sequence>
<gene>
    <name evidence="1" type="ORF">ANCCAN_01023</name>
</gene>
<keyword evidence="2" id="KW-1185">Reference proteome</keyword>
<accession>A0A368HBE1</accession>
<dbReference type="EMBL" id="JOJR01000005">
    <property type="protein sequence ID" value="RCN52647.1"/>
    <property type="molecule type" value="Genomic_DNA"/>
</dbReference>
<comment type="caution">
    <text evidence="1">The sequence shown here is derived from an EMBL/GenBank/DDBJ whole genome shotgun (WGS) entry which is preliminary data.</text>
</comment>
<name>A0A368HBE1_ANCCA</name>
<evidence type="ECO:0000313" key="2">
    <source>
        <dbReference type="Proteomes" id="UP000252519"/>
    </source>
</evidence>
<proteinExistence type="predicted"/>
<evidence type="ECO:0000313" key="1">
    <source>
        <dbReference type="EMBL" id="RCN52647.1"/>
    </source>
</evidence>
<reference evidence="1 2" key="1">
    <citation type="submission" date="2014-10" db="EMBL/GenBank/DDBJ databases">
        <title>Draft genome of the hookworm Ancylostoma caninum.</title>
        <authorList>
            <person name="Mitreva M."/>
        </authorList>
    </citation>
    <scope>NUCLEOTIDE SEQUENCE [LARGE SCALE GENOMIC DNA]</scope>
    <source>
        <strain evidence="1 2">Baltimore</strain>
    </source>
</reference>
<organism evidence="1 2">
    <name type="scientific">Ancylostoma caninum</name>
    <name type="common">Dog hookworm</name>
    <dbReference type="NCBI Taxonomy" id="29170"/>
    <lineage>
        <taxon>Eukaryota</taxon>
        <taxon>Metazoa</taxon>
        <taxon>Ecdysozoa</taxon>
        <taxon>Nematoda</taxon>
        <taxon>Chromadorea</taxon>
        <taxon>Rhabditida</taxon>
        <taxon>Rhabditina</taxon>
        <taxon>Rhabditomorpha</taxon>
        <taxon>Strongyloidea</taxon>
        <taxon>Ancylostomatidae</taxon>
        <taxon>Ancylostomatinae</taxon>
        <taxon>Ancylostoma</taxon>
    </lineage>
</organism>
<dbReference type="AlphaFoldDB" id="A0A368HBE1"/>